<dbReference type="InterPro" id="IPR009057">
    <property type="entry name" value="Homeodomain-like_sf"/>
</dbReference>
<dbReference type="CDD" id="cd15667">
    <property type="entry name" value="ePHD_Snt2p_like"/>
    <property type="match status" value="1"/>
</dbReference>
<proteinExistence type="predicted"/>
<evidence type="ECO:0000256" key="3">
    <source>
        <dbReference type="ARBA" id="ARBA00022833"/>
    </source>
</evidence>
<dbReference type="OrthoDB" id="336088at2759"/>
<feature type="region of interest" description="Disordered" evidence="5">
    <location>
        <begin position="620"/>
        <end position="664"/>
    </location>
</feature>
<feature type="domain" description="PHD-type" evidence="6">
    <location>
        <begin position="1081"/>
        <end position="1140"/>
    </location>
</feature>
<dbReference type="Gene3D" id="2.30.30.490">
    <property type="match status" value="1"/>
</dbReference>
<name>A0A8J2T500_ZYGB2</name>
<dbReference type="GO" id="GO:0005694">
    <property type="term" value="C:chromosome"/>
    <property type="evidence" value="ECO:0007669"/>
    <property type="project" value="UniProtKB-ARBA"/>
</dbReference>
<dbReference type="SUPFAM" id="SSF57903">
    <property type="entry name" value="FYVE/PHD zinc finger"/>
    <property type="match status" value="2"/>
</dbReference>
<dbReference type="Proteomes" id="UP000019375">
    <property type="component" value="Unassembled WGS sequence"/>
</dbReference>
<dbReference type="PROSITE" id="PS51038">
    <property type="entry name" value="BAH"/>
    <property type="match status" value="1"/>
</dbReference>
<dbReference type="GO" id="GO:0008270">
    <property type="term" value="F:zinc ion binding"/>
    <property type="evidence" value="ECO:0007669"/>
    <property type="project" value="UniProtKB-KW"/>
</dbReference>
<feature type="compositionally biased region" description="Basic and acidic residues" evidence="5">
    <location>
        <begin position="635"/>
        <end position="646"/>
    </location>
</feature>
<dbReference type="InterPro" id="IPR029617">
    <property type="entry name" value="Snt2"/>
</dbReference>
<accession>A0A8J2T500</accession>
<dbReference type="GO" id="GO:0003682">
    <property type="term" value="F:chromatin binding"/>
    <property type="evidence" value="ECO:0007669"/>
    <property type="project" value="InterPro"/>
</dbReference>
<feature type="domain" description="PHD-type" evidence="6">
    <location>
        <begin position="315"/>
        <end position="367"/>
    </location>
</feature>
<keyword evidence="9" id="KW-1185">Reference proteome</keyword>
<dbReference type="InterPro" id="IPR011011">
    <property type="entry name" value="Znf_FYVE_PHD"/>
</dbReference>
<gene>
    <name evidence="8" type="ORF">BN860_05512g</name>
</gene>
<evidence type="ECO:0000313" key="8">
    <source>
        <dbReference type="EMBL" id="CDF88243.1"/>
    </source>
</evidence>
<protein>
    <submittedName>
        <fullName evidence="8">BN860_05512g1_1</fullName>
    </submittedName>
</protein>
<dbReference type="Gene3D" id="3.30.40.10">
    <property type="entry name" value="Zinc/RING finger domain, C3HC4 (zinc finger)"/>
    <property type="match status" value="2"/>
</dbReference>
<dbReference type="GO" id="GO:0036205">
    <property type="term" value="P:histone catabolic process"/>
    <property type="evidence" value="ECO:0007669"/>
    <property type="project" value="TreeGrafter"/>
</dbReference>
<evidence type="ECO:0000256" key="2">
    <source>
        <dbReference type="ARBA" id="ARBA00022771"/>
    </source>
</evidence>
<dbReference type="Pfam" id="PF00628">
    <property type="entry name" value="PHD"/>
    <property type="match status" value="1"/>
</dbReference>
<dbReference type="InterPro" id="IPR013083">
    <property type="entry name" value="Znf_RING/FYVE/PHD"/>
</dbReference>
<evidence type="ECO:0000256" key="4">
    <source>
        <dbReference type="PROSITE-ProRule" id="PRU00146"/>
    </source>
</evidence>
<dbReference type="Pfam" id="PF01426">
    <property type="entry name" value="BAH"/>
    <property type="match status" value="1"/>
</dbReference>
<dbReference type="SMART" id="SM00249">
    <property type="entry name" value="PHD"/>
    <property type="match status" value="3"/>
</dbReference>
<dbReference type="Gene3D" id="1.10.10.60">
    <property type="entry name" value="Homeodomain-like"/>
    <property type="match status" value="1"/>
</dbReference>
<evidence type="ECO:0000313" key="9">
    <source>
        <dbReference type="Proteomes" id="UP000019375"/>
    </source>
</evidence>
<feature type="region of interest" description="Disordered" evidence="5">
    <location>
        <begin position="40"/>
        <end position="59"/>
    </location>
</feature>
<organism evidence="8 9">
    <name type="scientific">Zygosaccharomyces bailii (strain CLIB 213 / ATCC 58445 / CBS 680 / BCRC 21525 / NBRC 1098 / NCYC 1416 / NRRL Y-2227)</name>
    <dbReference type="NCBI Taxonomy" id="1333698"/>
    <lineage>
        <taxon>Eukaryota</taxon>
        <taxon>Fungi</taxon>
        <taxon>Dikarya</taxon>
        <taxon>Ascomycota</taxon>
        <taxon>Saccharomycotina</taxon>
        <taxon>Saccharomycetes</taxon>
        <taxon>Saccharomycetales</taxon>
        <taxon>Saccharomycetaceae</taxon>
        <taxon>Zygosaccharomyces</taxon>
    </lineage>
</organism>
<dbReference type="GO" id="GO:0004842">
    <property type="term" value="F:ubiquitin-protein transferase activity"/>
    <property type="evidence" value="ECO:0007669"/>
    <property type="project" value="TreeGrafter"/>
</dbReference>
<dbReference type="InterPro" id="IPR001025">
    <property type="entry name" value="BAH_dom"/>
</dbReference>
<keyword evidence="3" id="KW-0862">Zinc</keyword>
<evidence type="ECO:0000259" key="7">
    <source>
        <dbReference type="PROSITE" id="PS51038"/>
    </source>
</evidence>
<sequence length="1476" mass="170104">MTGDQPSILSRRRATTKAVNYNEKDADAELVKRIEQLEEYRSANQDNKPKRGRGGGIATNCSANSTDKLRYQKYLSDKSIGWNFIPSLPSFFRKASRFSIVLDLEGALLDVREQCIYNQGSVLMKANDTIYMISEPPGEPYYIGRVVEFICKPEFRSIITKVKLDTERYPVKFFEVRMNWFYRPRDIQNRVNNLDPRLLYASLHQDICPIESYRGKCSVFHEDDLNDSMLNSTERLTKPNNFYFNHLFDRYTRKYYKVVSTKNLLELQADSPFLRTLSKRFRYIYFEENYRLDEVIQKYVLEEGNATSREDVLWNERCSVCREWCTKPLSLKCDECTQGVHLYCMDPPLDRKPNKGVIWLCFGCLKRQEGTVQALKEAEEDDLGERSFFDSSRKDLNDIAMRTLNKSGPLNQKCCWMQYIGWNMINHLSDLMHEGVFFPYPMKYSRIGCKYQWSGCLNDDDIFPQPYSTEGTGAVIERGTERTSDLLWKMNNAKSCPGEVDSYLERCKAEIPPKLDMLPESCNFLDMAVTMLMNNDFDAKLAFQQCCNQASRESLQEPTFTAEEVMQFERAISEYGSELLPVSKCVKTQPMSMIVRYYYYWKKTPSGRSIWGCYKGRKKNAGKKASECPPSSTNPEERKSGRERKPTKLALESQIPNSQSDLKHVDDSSFETEKLFTLKKYFHCMFCEIDYSPMWYKVTGGSDDDYIKTRMQTGVNERTETSGNNLLSNAAAKSKNKERENENEKVDALCMRCARLWRRYGVKWEHPLKVLKKLNGPSVASLHATLELIFSESSVPALRLSPQQARNKLIEWELVQDAELISSQREEMMKDPERLAKLKKNTMASRPQLFKMVKRPFDRTAWTSGHMIKELTEYMENHRSKNQAPKNISAKDNNRIGKICKAAHITKGYGTIDKKRKESEKNKASLVHLKNIGAVKLAINRDIHFKLSNKDEDIGKITIDSDGEYFQIDDKIYAELMCHMRTLKRVRSMDPSSEVFTFKRARLATFDDINNFSNRYQRSKKPSLGVCENTSDTTKLLGMYHKLNPFYVNWYNMVGTESMTSLRSTPVKHQEFEEKKLTELVACCCVCGEKFSDSVDEEIICQSCGLRVHHYCYGVSLPYDLPMKMRLKDFKWLCDPCSNNLHPIVSTDYRCDLCQFRKCPEIIAKGQQEPLKLEALKCTTVGSWVHVICAVYNVSIKFVSSKFLQPILNTKFVLAEGLCQTCSICKLQGGGIIKCEVCCTRFHASCAYCTPGFELRIKKIALTDLQKNEPGVLLSDGKLYVLNPVAFCREHQQELSVSDDLFFPLNWKFASQSETLLQLFCKHYKSCNQTSTVYARYIEQQSALRGGLRPDTEERTRDIVKKGAMIKIKTSFIPEANTCSRCGTHKAIFWYGDICHVCHVSQKLHQEKSTDISESQIAEHIQIVPRISEAVSATLLEGIVPLKTEVKTEKSNKTTKTTDAKDLIQKTRWIKENPGK</sequence>
<dbReference type="PROSITE" id="PS50016">
    <property type="entry name" value="ZF_PHD_2"/>
    <property type="match status" value="2"/>
</dbReference>
<dbReference type="GO" id="GO:0048189">
    <property type="term" value="C:Lid2 complex"/>
    <property type="evidence" value="ECO:0007669"/>
    <property type="project" value="TreeGrafter"/>
</dbReference>
<dbReference type="SUPFAM" id="SSF46689">
    <property type="entry name" value="Homeodomain-like"/>
    <property type="match status" value="1"/>
</dbReference>
<keyword evidence="1" id="KW-0479">Metal-binding</keyword>
<reference evidence="9" key="1">
    <citation type="journal article" date="2013" name="Genome Announc.">
        <title>Genome sequence of the food spoilage yeast Zygosaccharomyces bailii CLIB 213(T).</title>
        <authorList>
            <person name="Galeote V."/>
            <person name="Bigey F."/>
            <person name="Devillers H."/>
            <person name="Neuveglise C."/>
            <person name="Dequin S."/>
        </authorList>
    </citation>
    <scope>NUCLEOTIDE SEQUENCE [LARGE SCALE GENOMIC DNA]</scope>
    <source>
        <strain evidence="9">CLIB 213 / ATCC 58445 / CBS 680 / CCRC 21525 / NBRC 1098 / NCYC 1416 / NRRL Y-2227</strain>
    </source>
</reference>
<feature type="domain" description="BAH" evidence="7">
    <location>
        <begin position="122"/>
        <end position="259"/>
    </location>
</feature>
<dbReference type="PANTHER" id="PTHR47672:SF1">
    <property type="entry name" value="E3 UBIQUITIN-PROTEIN LIGASE SNT2"/>
    <property type="match status" value="1"/>
</dbReference>
<dbReference type="InterPro" id="IPR001965">
    <property type="entry name" value="Znf_PHD"/>
</dbReference>
<evidence type="ECO:0000259" key="6">
    <source>
        <dbReference type="PROSITE" id="PS50016"/>
    </source>
</evidence>
<dbReference type="Pfam" id="PF13832">
    <property type="entry name" value="zf-HC5HC2H_2"/>
    <property type="match status" value="1"/>
</dbReference>
<dbReference type="EMBL" id="HG316455">
    <property type="protein sequence ID" value="CDF88243.1"/>
    <property type="molecule type" value="Genomic_DNA"/>
</dbReference>
<dbReference type="InterPro" id="IPR019787">
    <property type="entry name" value="Znf_PHD-finger"/>
</dbReference>
<keyword evidence="2 4" id="KW-0863">Zinc-finger</keyword>
<evidence type="ECO:0000256" key="5">
    <source>
        <dbReference type="SAM" id="MobiDB-lite"/>
    </source>
</evidence>
<dbReference type="InterPro" id="IPR043151">
    <property type="entry name" value="BAH_sf"/>
</dbReference>
<dbReference type="PANTHER" id="PTHR47672">
    <property type="entry name" value="E3 UBIQUITIN-PROTEIN LIGASE SNT2"/>
    <property type="match status" value="1"/>
</dbReference>
<dbReference type="SMART" id="SM00439">
    <property type="entry name" value="BAH"/>
    <property type="match status" value="1"/>
</dbReference>
<dbReference type="CDD" id="cd04710">
    <property type="entry name" value="BAH_fungalPHD"/>
    <property type="match status" value="1"/>
</dbReference>
<evidence type="ECO:0000256" key="1">
    <source>
        <dbReference type="ARBA" id="ARBA00022723"/>
    </source>
</evidence>